<comment type="subcellular location">
    <subcellularLocation>
        <location evidence="1">Cell membrane</location>
        <topology evidence="1">Multi-pass membrane protein</topology>
    </subcellularLocation>
</comment>
<dbReference type="PANTHER" id="PTHR34979">
    <property type="entry name" value="INNER MEMBRANE PROTEIN YGAZ"/>
    <property type="match status" value="1"/>
</dbReference>
<proteinExistence type="inferred from homology"/>
<keyword evidence="6 8" id="KW-1133">Transmembrane helix</keyword>
<dbReference type="Pfam" id="PF03591">
    <property type="entry name" value="AzlC"/>
    <property type="match status" value="1"/>
</dbReference>
<organism evidence="9 10">
    <name type="scientific">Roseateles albus</name>
    <dbReference type="NCBI Taxonomy" id="2987525"/>
    <lineage>
        <taxon>Bacteria</taxon>
        <taxon>Pseudomonadati</taxon>
        <taxon>Pseudomonadota</taxon>
        <taxon>Betaproteobacteria</taxon>
        <taxon>Burkholderiales</taxon>
        <taxon>Sphaerotilaceae</taxon>
        <taxon>Roseateles</taxon>
    </lineage>
</organism>
<keyword evidence="7 8" id="KW-0472">Membrane</keyword>
<evidence type="ECO:0000313" key="9">
    <source>
        <dbReference type="EMBL" id="MDC8774192.1"/>
    </source>
</evidence>
<feature type="transmembrane region" description="Helical" evidence="8">
    <location>
        <begin position="46"/>
        <end position="69"/>
    </location>
</feature>
<evidence type="ECO:0000313" key="10">
    <source>
        <dbReference type="Proteomes" id="UP001221189"/>
    </source>
</evidence>
<sequence>MNREVAALWRHPEFRKGSREMMSIGLGISAWGLVTGVAMVKSGLSVPLALLMSLVVFAGSSQLAALPLIASGAPLWVLWATAFCVNLRFVIFSAQWRMYFGHLPRLQRLSLAYFAADLNYVAFMRRYPEPKPGPGQIPYYAGGAAWTWASWQVPSIIGILAADRVPTEWGLGFAGVLALLGLAFSLLKDRNAWVSGAVASCAAVAAYGLPLRLNILVAISVAVAAGLLMEHWLPERKVHE</sequence>
<evidence type="ECO:0000256" key="2">
    <source>
        <dbReference type="ARBA" id="ARBA00010735"/>
    </source>
</evidence>
<feature type="transmembrane region" description="Helical" evidence="8">
    <location>
        <begin position="21"/>
        <end position="40"/>
    </location>
</feature>
<dbReference type="EMBL" id="JAQQXT010000018">
    <property type="protein sequence ID" value="MDC8774192.1"/>
    <property type="molecule type" value="Genomic_DNA"/>
</dbReference>
<evidence type="ECO:0000256" key="4">
    <source>
        <dbReference type="ARBA" id="ARBA00022475"/>
    </source>
</evidence>
<keyword evidence="5 8" id="KW-0812">Transmembrane</keyword>
<feature type="transmembrane region" description="Helical" evidence="8">
    <location>
        <begin position="76"/>
        <end position="96"/>
    </location>
</feature>
<dbReference type="InterPro" id="IPR011606">
    <property type="entry name" value="Brnchd-chn_aa_trnsp_permease"/>
</dbReference>
<keyword evidence="10" id="KW-1185">Reference proteome</keyword>
<dbReference type="RefSeq" id="WP_273602231.1">
    <property type="nucleotide sequence ID" value="NZ_JAQQXT010000018.1"/>
</dbReference>
<evidence type="ECO:0000256" key="5">
    <source>
        <dbReference type="ARBA" id="ARBA00022692"/>
    </source>
</evidence>
<evidence type="ECO:0000256" key="3">
    <source>
        <dbReference type="ARBA" id="ARBA00022448"/>
    </source>
</evidence>
<name>A0ABT5KJT1_9BURK</name>
<protein>
    <submittedName>
        <fullName evidence="9">AzlC family ABC transporter permease</fullName>
    </submittedName>
</protein>
<keyword evidence="3" id="KW-0813">Transport</keyword>
<feature type="transmembrane region" description="Helical" evidence="8">
    <location>
        <begin position="169"/>
        <end position="187"/>
    </location>
</feature>
<evidence type="ECO:0000256" key="1">
    <source>
        <dbReference type="ARBA" id="ARBA00004651"/>
    </source>
</evidence>
<evidence type="ECO:0000256" key="6">
    <source>
        <dbReference type="ARBA" id="ARBA00022989"/>
    </source>
</evidence>
<evidence type="ECO:0000256" key="7">
    <source>
        <dbReference type="ARBA" id="ARBA00023136"/>
    </source>
</evidence>
<dbReference type="Proteomes" id="UP001221189">
    <property type="component" value="Unassembled WGS sequence"/>
</dbReference>
<feature type="transmembrane region" description="Helical" evidence="8">
    <location>
        <begin position="215"/>
        <end position="233"/>
    </location>
</feature>
<comment type="caution">
    <text evidence="9">The sequence shown here is derived from an EMBL/GenBank/DDBJ whole genome shotgun (WGS) entry which is preliminary data.</text>
</comment>
<keyword evidence="4" id="KW-1003">Cell membrane</keyword>
<comment type="similarity">
    <text evidence="2">Belongs to the AzlC family.</text>
</comment>
<evidence type="ECO:0000256" key="8">
    <source>
        <dbReference type="SAM" id="Phobius"/>
    </source>
</evidence>
<accession>A0ABT5KJT1</accession>
<feature type="transmembrane region" description="Helical" evidence="8">
    <location>
        <begin position="192"/>
        <end position="209"/>
    </location>
</feature>
<reference evidence="9 10" key="1">
    <citation type="submission" date="2022-10" db="EMBL/GenBank/DDBJ databases">
        <title>Paucibacter sp. hw1 Genome sequencing.</title>
        <authorList>
            <person name="Park S."/>
        </authorList>
    </citation>
    <scope>NUCLEOTIDE SEQUENCE [LARGE SCALE GENOMIC DNA]</scope>
    <source>
        <strain evidence="10">hw1</strain>
    </source>
</reference>
<dbReference type="PANTHER" id="PTHR34979:SF1">
    <property type="entry name" value="INNER MEMBRANE PROTEIN YGAZ"/>
    <property type="match status" value="1"/>
</dbReference>
<gene>
    <name evidence="9" type="ORF">PRZ03_21735</name>
</gene>